<evidence type="ECO:0000313" key="2">
    <source>
        <dbReference type="EMBL" id="OIO30691.1"/>
    </source>
</evidence>
<feature type="transmembrane region" description="Helical" evidence="1">
    <location>
        <begin position="54"/>
        <end position="74"/>
    </location>
</feature>
<dbReference type="Proteomes" id="UP000181992">
    <property type="component" value="Unassembled WGS sequence"/>
</dbReference>
<proteinExistence type="predicted"/>
<keyword evidence="1" id="KW-0472">Membrane</keyword>
<organism evidence="2 3">
    <name type="scientific">Candidatus Nomurabacteria bacterium CG1_02_43_90</name>
    <dbReference type="NCBI Taxonomy" id="1805281"/>
    <lineage>
        <taxon>Bacteria</taxon>
        <taxon>Candidatus Nomuraibacteriota</taxon>
    </lineage>
</organism>
<sequence length="82" mass="9317">MKRVLFDLVLLATLFYLPWWCLLLFIAVGVYLFPFYGEAVVFGLLLDLLYGTNILYGFGIIGLVSSLGIFLLVLRIKKAVRN</sequence>
<dbReference type="STRING" id="1805281.AUJ77_02695"/>
<protein>
    <submittedName>
        <fullName evidence="2">Uncharacterized protein</fullName>
    </submittedName>
</protein>
<feature type="transmembrane region" description="Helical" evidence="1">
    <location>
        <begin position="9"/>
        <end position="34"/>
    </location>
</feature>
<evidence type="ECO:0000256" key="1">
    <source>
        <dbReference type="SAM" id="Phobius"/>
    </source>
</evidence>
<comment type="caution">
    <text evidence="2">The sequence shown here is derived from an EMBL/GenBank/DDBJ whole genome shotgun (WGS) entry which is preliminary data.</text>
</comment>
<reference evidence="2 3" key="1">
    <citation type="journal article" date="2016" name="Environ. Microbiol.">
        <title>Genomic resolution of a cold subsurface aquifer community provides metabolic insights for novel microbes adapted to high CO concentrations.</title>
        <authorList>
            <person name="Probst A.J."/>
            <person name="Castelle C.J."/>
            <person name="Singh A."/>
            <person name="Brown C.T."/>
            <person name="Anantharaman K."/>
            <person name="Sharon I."/>
            <person name="Hug L.A."/>
            <person name="Burstein D."/>
            <person name="Emerson J.B."/>
            <person name="Thomas B.C."/>
            <person name="Banfield J.F."/>
        </authorList>
    </citation>
    <scope>NUCLEOTIDE SEQUENCE [LARGE SCALE GENOMIC DNA]</scope>
    <source>
        <strain evidence="2">CG1_02_43_90</strain>
    </source>
</reference>
<keyword evidence="1" id="KW-1133">Transmembrane helix</keyword>
<evidence type="ECO:0000313" key="3">
    <source>
        <dbReference type="Proteomes" id="UP000181992"/>
    </source>
</evidence>
<accession>A0A1J4V3Y7</accession>
<keyword evidence="1" id="KW-0812">Transmembrane</keyword>
<gene>
    <name evidence="2" type="ORF">AUJ77_02695</name>
</gene>
<name>A0A1J4V3Y7_9BACT</name>
<dbReference type="AlphaFoldDB" id="A0A1J4V3Y7"/>
<dbReference type="EMBL" id="MNVN01000015">
    <property type="protein sequence ID" value="OIO30691.1"/>
    <property type="molecule type" value="Genomic_DNA"/>
</dbReference>